<dbReference type="AlphaFoldDB" id="A0A315ZHU6"/>
<sequence length="406" mass="46582">MKSPKLLLLFLLILYSQALKAQIELSSDSTSFWGYPVLEFEVTNNLTFQGEVGLRAEYMLNERFAKNDETQNDTHRFRERVRLRFGAEYHPKKWFTAGFRFSTGQSTYPPSGWSSFSDDFNRDPVSLDRVYFNLDLEKFQLRLGSNSNPIFRPTELVWDGDVQVSGIAEVFKLGHWELIAGQFMLVELRDLFPQEISGSTLYAHGINYDIKRNGELRFGVFHYYYNKPDAIAVGIENGVLDADFKTNRLSPTDSTSFFSNYNSVGASFYWRHNKWRVVAEGVVNLAAKKDASLGDAYADKENVGAGFLVRYGRLKEDKDWSVELGYFYIESDATIAAFNSDDLQQTNVHSIPVWFRYKVLGNTVIVWDTYFQKRIDSSPQLFVSGGVQHDENALKVRSRLTLQVGF</sequence>
<dbReference type="OrthoDB" id="596751at2"/>
<keyword evidence="1" id="KW-0732">Signal</keyword>
<comment type="caution">
    <text evidence="2">The sequence shown here is derived from an EMBL/GenBank/DDBJ whole genome shotgun (WGS) entry which is preliminary data.</text>
</comment>
<evidence type="ECO:0000313" key="2">
    <source>
        <dbReference type="EMBL" id="PWJ44789.1"/>
    </source>
</evidence>
<feature type="chain" id="PRO_5016251336" evidence="1">
    <location>
        <begin position="22"/>
        <end position="406"/>
    </location>
</feature>
<name>A0A315ZHU6_SEDFL</name>
<feature type="signal peptide" evidence="1">
    <location>
        <begin position="1"/>
        <end position="21"/>
    </location>
</feature>
<keyword evidence="3" id="KW-1185">Reference proteome</keyword>
<protein>
    <submittedName>
        <fullName evidence="2">Putative porin</fullName>
    </submittedName>
</protein>
<accession>A0A315ZHU6</accession>
<dbReference type="RefSeq" id="WP_109616258.1">
    <property type="nucleotide sequence ID" value="NZ_QGDO01000001.1"/>
</dbReference>
<organism evidence="2 3">
    <name type="scientific">Sediminitomix flava</name>
    <dbReference type="NCBI Taxonomy" id="379075"/>
    <lineage>
        <taxon>Bacteria</taxon>
        <taxon>Pseudomonadati</taxon>
        <taxon>Bacteroidota</taxon>
        <taxon>Cytophagia</taxon>
        <taxon>Cytophagales</taxon>
        <taxon>Flammeovirgaceae</taxon>
        <taxon>Sediminitomix</taxon>
    </lineage>
</organism>
<gene>
    <name evidence="2" type="ORF">BC781_1011160</name>
</gene>
<proteinExistence type="predicted"/>
<evidence type="ECO:0000313" key="3">
    <source>
        <dbReference type="Proteomes" id="UP000245535"/>
    </source>
</evidence>
<dbReference type="Proteomes" id="UP000245535">
    <property type="component" value="Unassembled WGS sequence"/>
</dbReference>
<dbReference type="SUPFAM" id="SSF56935">
    <property type="entry name" value="Porins"/>
    <property type="match status" value="1"/>
</dbReference>
<evidence type="ECO:0000256" key="1">
    <source>
        <dbReference type="SAM" id="SignalP"/>
    </source>
</evidence>
<reference evidence="2 3" key="1">
    <citation type="submission" date="2018-03" db="EMBL/GenBank/DDBJ databases">
        <title>Genomic Encyclopedia of Archaeal and Bacterial Type Strains, Phase II (KMG-II): from individual species to whole genera.</title>
        <authorList>
            <person name="Goeker M."/>
        </authorList>
    </citation>
    <scope>NUCLEOTIDE SEQUENCE [LARGE SCALE GENOMIC DNA]</scope>
    <source>
        <strain evidence="2 3">DSM 28229</strain>
    </source>
</reference>
<dbReference type="EMBL" id="QGDO01000001">
    <property type="protein sequence ID" value="PWJ44789.1"/>
    <property type="molecule type" value="Genomic_DNA"/>
</dbReference>
<dbReference type="Pfam" id="PF16930">
    <property type="entry name" value="Porin_5"/>
    <property type="match status" value="1"/>
</dbReference>
<dbReference type="InterPro" id="IPR032638">
    <property type="entry name" value="Porin_5"/>
</dbReference>